<accession>A0A8F8PMH8</accession>
<dbReference type="EMBL" id="MZ420154">
    <property type="protein sequence ID" value="QYA18545.1"/>
    <property type="molecule type" value="Genomic_DNA"/>
</dbReference>
<reference evidence="1" key="1">
    <citation type="submission" date="2021-06" db="EMBL/GenBank/DDBJ databases">
        <authorList>
            <person name="Rolland C."/>
        </authorList>
    </citation>
    <scope>NUCLEOTIDE SEQUENCE</scope>
    <source>
        <strain evidence="1">347.936635</strain>
    </source>
</reference>
<proteinExistence type="predicted"/>
<protein>
    <submittedName>
        <fullName evidence="1">Uncharacterized protein</fullName>
    </submittedName>
</protein>
<evidence type="ECO:0000313" key="1">
    <source>
        <dbReference type="EMBL" id="QYA18545.1"/>
    </source>
</evidence>
<name>A0A8F8PMH8_9VIRU</name>
<gene>
    <name evidence="1" type="ORF">KOM_12_276</name>
</gene>
<organism evidence="1">
    <name type="scientific">Clandestinovirus</name>
    <dbReference type="NCBI Taxonomy" id="2831644"/>
    <lineage>
        <taxon>Viruses</taxon>
    </lineage>
</organism>
<sequence>MLAKNLTIHERRVSAVTIVLSKYRDSFVKSKNVDLALKDHKALLAPFVVESLRLSEADKAKIANYRHFIVRLPGVNPSRYCLLYAMNGRMQVVSGSMYENPSKPSTMDSKLIIGDLSKILTGSDQPAIDYHYVEPLEFIQWSASGPWQKGLLILVSMAIKYTLNFSDVARFMLEVRRNPVSSDVIGTLLESMGNGLTTVLVAPSSTAPLAVMKPSSAEKLTENPTFVQRLAQTLSIHPDQFVDPSKNLTLGEMPYEDMKEFLFQGIKPKPTLRGMLHIKQLPYSTVEKNASADVVMADPNAYTKRNDVISVSTLKKVYDRLAAKHGQSFTSIAGSKESFVAKLLI</sequence>